<evidence type="ECO:0000256" key="1">
    <source>
        <dbReference type="ARBA" id="ARBA00004651"/>
    </source>
</evidence>
<keyword evidence="4 7" id="KW-0812">Transmembrane</keyword>
<dbReference type="RefSeq" id="WP_284718746.1">
    <property type="nucleotide sequence ID" value="NZ_CP120366.1"/>
</dbReference>
<keyword evidence="6 7" id="KW-0472">Membrane</keyword>
<dbReference type="InterPro" id="IPR036259">
    <property type="entry name" value="MFS_trans_sf"/>
</dbReference>
<evidence type="ECO:0000256" key="4">
    <source>
        <dbReference type="ARBA" id="ARBA00022692"/>
    </source>
</evidence>
<dbReference type="Pfam" id="PF05977">
    <property type="entry name" value="MFS_3"/>
    <property type="match status" value="1"/>
</dbReference>
<feature type="transmembrane region" description="Helical" evidence="7">
    <location>
        <begin position="319"/>
        <end position="345"/>
    </location>
</feature>
<organism evidence="8 9">
    <name type="scientific">Sinorhizobium kummerowiae</name>
    <dbReference type="NCBI Taxonomy" id="158892"/>
    <lineage>
        <taxon>Bacteria</taxon>
        <taxon>Pseudomonadati</taxon>
        <taxon>Pseudomonadota</taxon>
        <taxon>Alphaproteobacteria</taxon>
        <taxon>Hyphomicrobiales</taxon>
        <taxon>Rhizobiaceae</taxon>
        <taxon>Sinorhizobium/Ensifer group</taxon>
        <taxon>Sinorhizobium</taxon>
    </lineage>
</organism>
<dbReference type="InterPro" id="IPR010290">
    <property type="entry name" value="TM_effector"/>
</dbReference>
<feature type="transmembrane region" description="Helical" evidence="7">
    <location>
        <begin position="382"/>
        <end position="403"/>
    </location>
</feature>
<sequence>MQHVDPHQSGSAILAPLRNGVFRSIWTASQISSLGWLVQTVAISWLMATISASDLMVALVQAASTLPVFFLSILAGAIADNFSRRWVMFAGHCLLALASTTLVISVGIGFISPWLILGLGFIAGCGFALNDPAWHASIGDILHKRDIPAAVTLTSVGYNIVRSGGPALGGVILAFFGPLTAFALAALCDLTPLGAIWRTKWHVRASPLPREKITTAIHDGLRFTAMSFEIRSAVARATLFGLASISILALLPIVVRDQLASGPIVYGILLAGFGSGAFVAGMSNSFLRRIMSQNKLVAVASVACAACCLSLALTSSVTVAAFALALGGAGWLITWTGIDVSVQLASPRWVVGRTLSIYYALSAGGMAAGSWVWGTVAQNHSLTWALVGAAAALLLVAAAGILFPVRPWEEADQESSDFHPPELALALKPRSGPIGVKIEYSIPEENIEAFLGCMRARRHVQSRAGARNWTLQRNLQMPSVWIETFRTPTWIDFLRLNLRLTAADKEVVEHLQALHDGKLPPQTVLSIERTTDAARTRPIEVISRPLERYVFKPVHIPPL</sequence>
<keyword evidence="5 7" id="KW-1133">Transmembrane helix</keyword>
<feature type="transmembrane region" description="Helical" evidence="7">
    <location>
        <begin position="296"/>
        <end position="313"/>
    </location>
</feature>
<feature type="transmembrane region" description="Helical" evidence="7">
    <location>
        <begin position="357"/>
        <end position="376"/>
    </location>
</feature>
<accession>A0ABY8TDB0</accession>
<feature type="transmembrane region" description="Helical" evidence="7">
    <location>
        <begin position="264"/>
        <end position="284"/>
    </location>
</feature>
<dbReference type="SUPFAM" id="SSF103473">
    <property type="entry name" value="MFS general substrate transporter"/>
    <property type="match status" value="1"/>
</dbReference>
<geneLocation type="plasmid" evidence="8 9">
    <name>pSkuCCBAU71714a</name>
</geneLocation>
<dbReference type="EMBL" id="CP120366">
    <property type="protein sequence ID" value="WHS95901.1"/>
    <property type="molecule type" value="Genomic_DNA"/>
</dbReference>
<evidence type="ECO:0000313" key="9">
    <source>
        <dbReference type="Proteomes" id="UP001233264"/>
    </source>
</evidence>
<evidence type="ECO:0000256" key="6">
    <source>
        <dbReference type="ARBA" id="ARBA00023136"/>
    </source>
</evidence>
<evidence type="ECO:0000313" key="8">
    <source>
        <dbReference type="EMBL" id="WHS95901.1"/>
    </source>
</evidence>
<comment type="subcellular location">
    <subcellularLocation>
        <location evidence="1">Cell membrane</location>
        <topology evidence="1">Multi-pass membrane protein</topology>
    </subcellularLocation>
</comment>
<evidence type="ECO:0000256" key="7">
    <source>
        <dbReference type="SAM" id="Phobius"/>
    </source>
</evidence>
<dbReference type="Gene3D" id="1.20.1250.20">
    <property type="entry name" value="MFS general substrate transporter like domains"/>
    <property type="match status" value="1"/>
</dbReference>
<dbReference type="Proteomes" id="UP001233264">
    <property type="component" value="Plasmid pSkuCCBAU71714a"/>
</dbReference>
<feature type="transmembrane region" description="Helical" evidence="7">
    <location>
        <begin position="58"/>
        <end position="79"/>
    </location>
</feature>
<keyword evidence="3" id="KW-1003">Cell membrane</keyword>
<gene>
    <name evidence="8" type="ORF">PZL22_006088</name>
</gene>
<keyword evidence="8" id="KW-0614">Plasmid</keyword>
<feature type="transmembrane region" description="Helical" evidence="7">
    <location>
        <begin position="167"/>
        <end position="188"/>
    </location>
</feature>
<name>A0ABY8TDB0_9HYPH</name>
<keyword evidence="9" id="KW-1185">Reference proteome</keyword>
<protein>
    <submittedName>
        <fullName evidence="8">MFS transporter</fullName>
    </submittedName>
</protein>
<dbReference type="PANTHER" id="PTHR23513:SF11">
    <property type="entry name" value="STAPHYLOFERRIN A TRANSPORTER"/>
    <property type="match status" value="1"/>
</dbReference>
<dbReference type="CDD" id="cd06173">
    <property type="entry name" value="MFS_MefA_like"/>
    <property type="match status" value="1"/>
</dbReference>
<reference evidence="8 9" key="1">
    <citation type="submission" date="2023-03" db="EMBL/GenBank/DDBJ databases">
        <authorList>
            <person name="Menendez E."/>
            <person name="Kaur S."/>
            <person name="Flores-Felix J.D."/>
            <person name="diCenzo G.C."/>
            <person name="Peix A."/>
            <person name="Velazquez E."/>
        </authorList>
    </citation>
    <scope>NUCLEOTIDE SEQUENCE [LARGE SCALE GENOMIC DNA]</scope>
    <source>
        <strain evidence="8 9">CCBAU 71714</strain>
        <plasmid evidence="8 9">pSkuCCBAU71714a</plasmid>
    </source>
</reference>
<keyword evidence="2" id="KW-0813">Transport</keyword>
<dbReference type="PANTHER" id="PTHR23513">
    <property type="entry name" value="INTEGRAL MEMBRANE EFFLUX PROTEIN-RELATED"/>
    <property type="match status" value="1"/>
</dbReference>
<evidence type="ECO:0000256" key="3">
    <source>
        <dbReference type="ARBA" id="ARBA00022475"/>
    </source>
</evidence>
<proteinExistence type="predicted"/>
<feature type="transmembrane region" description="Helical" evidence="7">
    <location>
        <begin position="233"/>
        <end position="252"/>
    </location>
</feature>
<evidence type="ECO:0000256" key="2">
    <source>
        <dbReference type="ARBA" id="ARBA00022448"/>
    </source>
</evidence>
<evidence type="ECO:0000256" key="5">
    <source>
        <dbReference type="ARBA" id="ARBA00022989"/>
    </source>
</evidence>